<dbReference type="RefSeq" id="WP_075706539.1">
    <property type="nucleotide sequence ID" value="NZ_MJMJ01000005.1"/>
</dbReference>
<dbReference type="InterPro" id="IPR001173">
    <property type="entry name" value="Glyco_trans_2-like"/>
</dbReference>
<name>A0A1Q9HMW8_9VIBR</name>
<dbReference type="Gene3D" id="3.90.550.10">
    <property type="entry name" value="Spore Coat Polysaccharide Biosynthesis Protein SpsA, Chain A"/>
    <property type="match status" value="1"/>
</dbReference>
<reference evidence="2 3" key="1">
    <citation type="submission" date="2016-09" db="EMBL/GenBank/DDBJ databases">
        <title>Genomic Taxonomy of the Vibrionaceae.</title>
        <authorList>
            <person name="Gonzalez-Castillo A."/>
            <person name="Gomez-Gil B."/>
            <person name="Enciso-Ibarra K."/>
        </authorList>
    </citation>
    <scope>NUCLEOTIDE SEQUENCE [LARGE SCALE GENOMIC DNA]</scope>
    <source>
        <strain evidence="2 3">CAIM 703</strain>
    </source>
</reference>
<proteinExistence type="predicted"/>
<evidence type="ECO:0000259" key="1">
    <source>
        <dbReference type="Pfam" id="PF00535"/>
    </source>
</evidence>
<dbReference type="EMBL" id="MJMJ01000005">
    <property type="protein sequence ID" value="OLQ92075.1"/>
    <property type="molecule type" value="Genomic_DNA"/>
</dbReference>
<dbReference type="PANTHER" id="PTHR43685:SF10">
    <property type="entry name" value="LACTO-N-NEOTETRAOSE BIOSYNTHESIS GLYCOSYL TRANSFERASE LGTA"/>
    <property type="match status" value="1"/>
</dbReference>
<dbReference type="STRING" id="1381081.BIY22_16315"/>
<dbReference type="OrthoDB" id="9802649at2"/>
<dbReference type="InterPro" id="IPR050834">
    <property type="entry name" value="Glycosyltransf_2"/>
</dbReference>
<feature type="domain" description="Glycosyltransferase 2-like" evidence="1">
    <location>
        <begin position="3"/>
        <end position="165"/>
    </location>
</feature>
<dbReference type="Proteomes" id="UP000186313">
    <property type="component" value="Unassembled WGS sequence"/>
</dbReference>
<comment type="caution">
    <text evidence="2">The sequence shown here is derived from an EMBL/GenBank/DDBJ whole genome shotgun (WGS) entry which is preliminary data.</text>
</comment>
<evidence type="ECO:0000313" key="2">
    <source>
        <dbReference type="EMBL" id="OLQ92075.1"/>
    </source>
</evidence>
<sequence length="346" mass="40664">MLSVILPAYNAQETLSRAIESLLVQTFADFELIVINDGSTDGTRDIIQQFKDPRIKAVHLAENGGLINALNLGLTMAERRYIARMDADDISLPSRFAEQVAFLDAHLDYVACGTSIINFTEMLGNGVRESYMRYPTSDEEIRVALHFFERNICHPTVMFRSAAIKENGIRYRKEYLHAEDYQFWIELSKLGKLYNLPKGLVKYYRHNEQISAKYYSDQIAISKQIVRKVIREVWPTIKDDLLSAVISLCVHQQGVHPNCHFPLKELDYTIETILLMNQETRHFDGRHLKRLLYFKRFRCSFYYFYRFNYLTKLCCFIRFFSVEPKRAVGDLIMQVRVFYINRINKW</sequence>
<protein>
    <recommendedName>
        <fullName evidence="1">Glycosyltransferase 2-like domain-containing protein</fullName>
    </recommendedName>
</protein>
<dbReference type="PANTHER" id="PTHR43685">
    <property type="entry name" value="GLYCOSYLTRANSFERASE"/>
    <property type="match status" value="1"/>
</dbReference>
<dbReference type="InterPro" id="IPR029044">
    <property type="entry name" value="Nucleotide-diphossugar_trans"/>
</dbReference>
<organism evidence="2 3">
    <name type="scientific">Vibrio panuliri</name>
    <dbReference type="NCBI Taxonomy" id="1381081"/>
    <lineage>
        <taxon>Bacteria</taxon>
        <taxon>Pseudomonadati</taxon>
        <taxon>Pseudomonadota</taxon>
        <taxon>Gammaproteobacteria</taxon>
        <taxon>Vibrionales</taxon>
        <taxon>Vibrionaceae</taxon>
        <taxon>Vibrio</taxon>
    </lineage>
</organism>
<dbReference type="Pfam" id="PF00535">
    <property type="entry name" value="Glycos_transf_2"/>
    <property type="match status" value="1"/>
</dbReference>
<evidence type="ECO:0000313" key="3">
    <source>
        <dbReference type="Proteomes" id="UP000186313"/>
    </source>
</evidence>
<gene>
    <name evidence="2" type="ORF">BIY22_16315</name>
</gene>
<dbReference type="AlphaFoldDB" id="A0A1Q9HMW8"/>
<accession>A0A1Q9HMW8</accession>
<dbReference type="SUPFAM" id="SSF53448">
    <property type="entry name" value="Nucleotide-diphospho-sugar transferases"/>
    <property type="match status" value="1"/>
</dbReference>